<gene>
    <name evidence="3" type="ORF">EV356DRAFT_575410</name>
</gene>
<feature type="region of interest" description="Disordered" evidence="1">
    <location>
        <begin position="443"/>
        <end position="488"/>
    </location>
</feature>
<evidence type="ECO:0000313" key="4">
    <source>
        <dbReference type="Proteomes" id="UP000800092"/>
    </source>
</evidence>
<protein>
    <submittedName>
        <fullName evidence="3">Uncharacterized protein</fullName>
    </submittedName>
</protein>
<dbReference type="EMBL" id="ML991788">
    <property type="protein sequence ID" value="KAF2235886.1"/>
    <property type="molecule type" value="Genomic_DNA"/>
</dbReference>
<sequence>MRWFKTLFYISFPLVFGSNQTQVTYPSISWDSEPSFVSSYSSSIATTTSTCGGCSISVDADGYMWSNMQNLTWVEKEVYLVVDPDTNETSTSSIRTNVDPAEPDGMPSTVQKELYASLSDPDCISPTRTLYVSQSPVDILCKTSHVRNYQLGTQSVVTFNPTVTIYSPTTYLGVFQWTKFEESLVTVSGTEICTQRAEILSHTGLTVFPMLPGQSDWLVNGGNWSAMSIGSLPTEAYTIVPGWQTCHGFGNGVPVTNAVAKKITKTYLSTKRPSSMTNAYTTSSTLSSNASPASGPTSQARSTSTALPSLASVSQVRSQLPPGTTPGMPADSAGVSPGMVSGSEVSILHSAAPLLSEPSTESFSSPDGIDVSPAISPATQLPESSITAPQTNPEVIGGSASYSSSAQTVRSTPSSIASNGIYQASSTNGGELGSTVAVGVTGNVPLPSMGGSSPTTSPTMDTESENPTLANGRHPSIPGSAPPGSSSFKQASQSYIVVESSTYYDNSDGNYILGTQTYTPGSHAITISGQPISIPTHKPQPKTPSTRNFVVYDRHTFLANSAQNYVFGIQTYTPGDPAITATLTYPNSALPNQPPQTLTETISFPALFSPSTDPSSAWAPWHKGAVNAVMTWQHHTYTFYGDGNRNENVLSGHTLVTGGPPLTINGQTIWLDETGGLNAQYSPSDSGALPTPTGAEGVSSVPIGGMGGAPTNGTESETGTAVGAAGAATTSASRASRRLGKIWWRCWAGGLCSLGLVICYLVV</sequence>
<feature type="compositionally biased region" description="Low complexity" evidence="1">
    <location>
        <begin position="475"/>
        <end position="487"/>
    </location>
</feature>
<name>A0A6A6HCN7_VIRVR</name>
<feature type="compositionally biased region" description="Low complexity" evidence="1">
    <location>
        <begin position="713"/>
        <end position="727"/>
    </location>
</feature>
<dbReference type="Proteomes" id="UP000800092">
    <property type="component" value="Unassembled WGS sequence"/>
</dbReference>
<keyword evidence="4" id="KW-1185">Reference proteome</keyword>
<organism evidence="3 4">
    <name type="scientific">Viridothelium virens</name>
    <name type="common">Speckled blister lichen</name>
    <name type="synonym">Trypethelium virens</name>
    <dbReference type="NCBI Taxonomy" id="1048519"/>
    <lineage>
        <taxon>Eukaryota</taxon>
        <taxon>Fungi</taxon>
        <taxon>Dikarya</taxon>
        <taxon>Ascomycota</taxon>
        <taxon>Pezizomycotina</taxon>
        <taxon>Dothideomycetes</taxon>
        <taxon>Dothideomycetes incertae sedis</taxon>
        <taxon>Trypetheliales</taxon>
        <taxon>Trypetheliaceae</taxon>
        <taxon>Viridothelium</taxon>
    </lineage>
</organism>
<feature type="compositionally biased region" description="Polar residues" evidence="1">
    <location>
        <begin position="377"/>
        <end position="393"/>
    </location>
</feature>
<feature type="region of interest" description="Disordered" evidence="1">
    <location>
        <begin position="357"/>
        <end position="407"/>
    </location>
</feature>
<proteinExistence type="predicted"/>
<feature type="compositionally biased region" description="Polar residues" evidence="1">
    <location>
        <begin position="295"/>
        <end position="322"/>
    </location>
</feature>
<feature type="compositionally biased region" description="Low complexity" evidence="1">
    <location>
        <begin position="447"/>
        <end position="460"/>
    </location>
</feature>
<reference evidence="3" key="1">
    <citation type="journal article" date="2020" name="Stud. Mycol.">
        <title>101 Dothideomycetes genomes: a test case for predicting lifestyles and emergence of pathogens.</title>
        <authorList>
            <person name="Haridas S."/>
            <person name="Albert R."/>
            <person name="Binder M."/>
            <person name="Bloem J."/>
            <person name="Labutti K."/>
            <person name="Salamov A."/>
            <person name="Andreopoulos B."/>
            <person name="Baker S."/>
            <person name="Barry K."/>
            <person name="Bills G."/>
            <person name="Bluhm B."/>
            <person name="Cannon C."/>
            <person name="Castanera R."/>
            <person name="Culley D."/>
            <person name="Daum C."/>
            <person name="Ezra D."/>
            <person name="Gonzalez J."/>
            <person name="Henrissat B."/>
            <person name="Kuo A."/>
            <person name="Liang C."/>
            <person name="Lipzen A."/>
            <person name="Lutzoni F."/>
            <person name="Magnuson J."/>
            <person name="Mondo S."/>
            <person name="Nolan M."/>
            <person name="Ohm R."/>
            <person name="Pangilinan J."/>
            <person name="Park H.-J."/>
            <person name="Ramirez L."/>
            <person name="Alfaro M."/>
            <person name="Sun H."/>
            <person name="Tritt A."/>
            <person name="Yoshinaga Y."/>
            <person name="Zwiers L.-H."/>
            <person name="Turgeon B."/>
            <person name="Goodwin S."/>
            <person name="Spatafora J."/>
            <person name="Crous P."/>
            <person name="Grigoriev I."/>
        </authorList>
    </citation>
    <scope>NUCLEOTIDE SEQUENCE</scope>
    <source>
        <strain evidence="3">Tuck. ex Michener</strain>
    </source>
</reference>
<evidence type="ECO:0000313" key="3">
    <source>
        <dbReference type="EMBL" id="KAF2235886.1"/>
    </source>
</evidence>
<keyword evidence="2" id="KW-0732">Signal</keyword>
<dbReference type="OrthoDB" id="3642826at2759"/>
<dbReference type="AlphaFoldDB" id="A0A6A6HCN7"/>
<feature type="chain" id="PRO_5025625076" evidence="2">
    <location>
        <begin position="18"/>
        <end position="763"/>
    </location>
</feature>
<feature type="region of interest" description="Disordered" evidence="1">
    <location>
        <begin position="274"/>
        <end position="341"/>
    </location>
</feature>
<feature type="region of interest" description="Disordered" evidence="1">
    <location>
        <begin position="681"/>
        <end position="727"/>
    </location>
</feature>
<evidence type="ECO:0000256" key="1">
    <source>
        <dbReference type="SAM" id="MobiDB-lite"/>
    </source>
</evidence>
<feature type="signal peptide" evidence="2">
    <location>
        <begin position="1"/>
        <end position="17"/>
    </location>
</feature>
<accession>A0A6A6HCN7</accession>
<evidence type="ECO:0000256" key="2">
    <source>
        <dbReference type="SAM" id="SignalP"/>
    </source>
</evidence>
<feature type="compositionally biased region" description="Low complexity" evidence="1">
    <location>
        <begin position="277"/>
        <end position="294"/>
    </location>
</feature>